<dbReference type="EMBL" id="NEVH01006732">
    <property type="protein sequence ID" value="PNF36767.1"/>
    <property type="molecule type" value="Genomic_DNA"/>
</dbReference>
<dbReference type="InterPro" id="IPR013783">
    <property type="entry name" value="Ig-like_fold"/>
</dbReference>
<gene>
    <name evidence="4" type="ORF">B7P43_G11154</name>
</gene>
<accession>A0A2J7R7F4</accession>
<evidence type="ECO:0000259" key="3">
    <source>
        <dbReference type="PROSITE" id="PS50835"/>
    </source>
</evidence>
<organism evidence="4 5">
    <name type="scientific">Cryptotermes secundus</name>
    <dbReference type="NCBI Taxonomy" id="105785"/>
    <lineage>
        <taxon>Eukaryota</taxon>
        <taxon>Metazoa</taxon>
        <taxon>Ecdysozoa</taxon>
        <taxon>Arthropoda</taxon>
        <taxon>Hexapoda</taxon>
        <taxon>Insecta</taxon>
        <taxon>Pterygota</taxon>
        <taxon>Neoptera</taxon>
        <taxon>Polyneoptera</taxon>
        <taxon>Dictyoptera</taxon>
        <taxon>Blattodea</taxon>
        <taxon>Blattoidea</taxon>
        <taxon>Termitoidae</taxon>
        <taxon>Kalotermitidae</taxon>
        <taxon>Cryptotermitinae</taxon>
        <taxon>Cryptotermes</taxon>
    </lineage>
</organism>
<dbReference type="InterPro" id="IPR013162">
    <property type="entry name" value="CD80_C2-set"/>
</dbReference>
<name>A0A2J7R7F4_9NEOP</name>
<keyword evidence="5" id="KW-1185">Reference proteome</keyword>
<dbReference type="PANTHER" id="PTHR21261:SF17">
    <property type="entry name" value="BEAT VI"/>
    <property type="match status" value="1"/>
</dbReference>
<dbReference type="SUPFAM" id="SSF48726">
    <property type="entry name" value="Immunoglobulin"/>
    <property type="match status" value="1"/>
</dbReference>
<protein>
    <recommendedName>
        <fullName evidence="3">Ig-like domain-containing protein</fullName>
    </recommendedName>
</protein>
<dbReference type="Gene3D" id="2.60.40.10">
    <property type="entry name" value="Immunoglobulins"/>
    <property type="match status" value="1"/>
</dbReference>
<dbReference type="PANTHER" id="PTHR21261">
    <property type="entry name" value="BEAT PROTEIN"/>
    <property type="match status" value="1"/>
</dbReference>
<reference evidence="4 5" key="1">
    <citation type="submission" date="2017-12" db="EMBL/GenBank/DDBJ databases">
        <title>Hemimetabolous genomes reveal molecular basis of termite eusociality.</title>
        <authorList>
            <person name="Harrison M.C."/>
            <person name="Jongepier E."/>
            <person name="Robertson H.M."/>
            <person name="Arning N."/>
            <person name="Bitard-Feildel T."/>
            <person name="Chao H."/>
            <person name="Childers C.P."/>
            <person name="Dinh H."/>
            <person name="Doddapaneni H."/>
            <person name="Dugan S."/>
            <person name="Gowin J."/>
            <person name="Greiner C."/>
            <person name="Han Y."/>
            <person name="Hu H."/>
            <person name="Hughes D.S.T."/>
            <person name="Huylmans A.-K."/>
            <person name="Kemena C."/>
            <person name="Kremer L.P.M."/>
            <person name="Lee S.L."/>
            <person name="Lopez-Ezquerra A."/>
            <person name="Mallet L."/>
            <person name="Monroy-Kuhn J.M."/>
            <person name="Moser A."/>
            <person name="Murali S.C."/>
            <person name="Muzny D.M."/>
            <person name="Otani S."/>
            <person name="Piulachs M.-D."/>
            <person name="Poelchau M."/>
            <person name="Qu J."/>
            <person name="Schaub F."/>
            <person name="Wada-Katsumata A."/>
            <person name="Worley K.C."/>
            <person name="Xie Q."/>
            <person name="Ylla G."/>
            <person name="Poulsen M."/>
            <person name="Gibbs R.A."/>
            <person name="Schal C."/>
            <person name="Richards S."/>
            <person name="Belles X."/>
            <person name="Korb J."/>
            <person name="Bornberg-Bauer E."/>
        </authorList>
    </citation>
    <scope>NUCLEOTIDE SEQUENCE [LARGE SCALE GENOMIC DNA]</scope>
    <source>
        <tissue evidence="4">Whole body</tissue>
    </source>
</reference>
<evidence type="ECO:0000256" key="2">
    <source>
        <dbReference type="SAM" id="SignalP"/>
    </source>
</evidence>
<dbReference type="InParanoid" id="A0A2J7R7F4"/>
<proteinExistence type="predicted"/>
<dbReference type="OrthoDB" id="6343941at2759"/>
<comment type="caution">
    <text evidence="4">The sequence shown here is derived from an EMBL/GenBank/DDBJ whole genome shotgun (WGS) entry which is preliminary data.</text>
</comment>
<feature type="signal peptide" evidence="2">
    <location>
        <begin position="1"/>
        <end position="22"/>
    </location>
</feature>
<dbReference type="Pfam" id="PF08205">
    <property type="entry name" value="C2-set_2"/>
    <property type="match status" value="1"/>
</dbReference>
<dbReference type="AlphaFoldDB" id="A0A2J7R7F4"/>
<dbReference type="InterPro" id="IPR007110">
    <property type="entry name" value="Ig-like_dom"/>
</dbReference>
<dbReference type="InterPro" id="IPR036179">
    <property type="entry name" value="Ig-like_dom_sf"/>
</dbReference>
<feature type="chain" id="PRO_5014473798" description="Ig-like domain-containing protein" evidence="2">
    <location>
        <begin position="23"/>
        <end position="370"/>
    </location>
</feature>
<evidence type="ECO:0000313" key="5">
    <source>
        <dbReference type="Proteomes" id="UP000235965"/>
    </source>
</evidence>
<evidence type="ECO:0000256" key="1">
    <source>
        <dbReference type="ARBA" id="ARBA00023157"/>
    </source>
</evidence>
<dbReference type="PROSITE" id="PS50835">
    <property type="entry name" value="IG_LIKE"/>
    <property type="match status" value="1"/>
</dbReference>
<sequence length="370" mass="42066">MNLKRVIKVLTFLRLQISQSNAWTVALRDVQRDLTGFYKCEVSADAPLFHTEIKSGLMIVVDLPEGDPTLFAEKHKYSLGEKIRANCTSRASYPAANLTWFVNGQQVMNSQHTVVYPSTVQEVGGMEVSQTSLELEATSGVFREGRLRLRCLATIFTLYRRSEELELTEDTPQLAPVMGPTAPHSLDRTKFLATNDRKVSALEAIYFQKPPCNVEAGEYKNVQAGFISIDRHRSRPSTQTSFNLYLEEQELGDGRLWNRSSIPGSESKQINQYAELYLLLFIWLNFRLLKIEEERASDMSLDFCQMIQYHILHDSILERYYLENPFGIQNEDLLNAGLQCCRYADPVCVLSSHLCGSIGLIYADGRNRTP</sequence>
<keyword evidence="1" id="KW-1015">Disulfide bond</keyword>
<keyword evidence="2" id="KW-0732">Signal</keyword>
<dbReference type="STRING" id="105785.A0A2J7R7F4"/>
<dbReference type="FunCoup" id="A0A2J7R7F4">
    <property type="interactions" value="104"/>
</dbReference>
<feature type="domain" description="Ig-like" evidence="3">
    <location>
        <begin position="68"/>
        <end position="168"/>
    </location>
</feature>
<dbReference type="Proteomes" id="UP000235965">
    <property type="component" value="Unassembled WGS sequence"/>
</dbReference>
<evidence type="ECO:0000313" key="4">
    <source>
        <dbReference type="EMBL" id="PNF36767.1"/>
    </source>
</evidence>